<evidence type="ECO:0000313" key="7">
    <source>
        <dbReference type="Proteomes" id="UP000570361"/>
    </source>
</evidence>
<dbReference type="SUPFAM" id="SSF48498">
    <property type="entry name" value="Tetracyclin repressor-like, C-terminal domain"/>
    <property type="match status" value="1"/>
</dbReference>
<keyword evidence="3" id="KW-0804">Transcription</keyword>
<evidence type="ECO:0000256" key="2">
    <source>
        <dbReference type="ARBA" id="ARBA00023125"/>
    </source>
</evidence>
<dbReference type="GO" id="GO:0000976">
    <property type="term" value="F:transcription cis-regulatory region binding"/>
    <property type="evidence" value="ECO:0007669"/>
    <property type="project" value="TreeGrafter"/>
</dbReference>
<dbReference type="Pfam" id="PF00440">
    <property type="entry name" value="TetR_N"/>
    <property type="match status" value="1"/>
</dbReference>
<dbReference type="PANTHER" id="PTHR30055">
    <property type="entry name" value="HTH-TYPE TRANSCRIPTIONAL REGULATOR RUTR"/>
    <property type="match status" value="1"/>
</dbReference>
<sequence>MVRNKNDQQPEGNPNQKGSLNREAIAAQALHLADTEGIDAVSFRRLAQEFEVTAMAIYRYVDNKDDLLDAMTESMLASFDVSAQQETDWRDQVRGLIYALRQLLLTHPSGRSLLSRRALPSTNRLRIFEASLGILRDAGFEPQEAFLIFEHILNQVVSLVVTGDGYVKGAEEERRLWGAKLLAFYGSLPKQEYPRLVETAPNIAASVDMDHHFKFGADLLMAGVEAFAASKPPRKL</sequence>
<dbReference type="Gene3D" id="1.10.357.10">
    <property type="entry name" value="Tetracycline Repressor, domain 2"/>
    <property type="match status" value="1"/>
</dbReference>
<keyword evidence="7" id="KW-1185">Reference proteome</keyword>
<proteinExistence type="predicted"/>
<dbReference type="InterPro" id="IPR001647">
    <property type="entry name" value="HTH_TetR"/>
</dbReference>
<name>A0A7W5FP36_9BACL</name>
<feature type="DNA-binding region" description="H-T-H motif" evidence="4">
    <location>
        <begin position="42"/>
        <end position="61"/>
    </location>
</feature>
<reference evidence="6 7" key="1">
    <citation type="submission" date="2020-08" db="EMBL/GenBank/DDBJ databases">
        <title>Genomic Encyclopedia of Type Strains, Phase III (KMG-III): the genomes of soil and plant-associated and newly described type strains.</title>
        <authorList>
            <person name="Whitman W."/>
        </authorList>
    </citation>
    <scope>NUCLEOTIDE SEQUENCE [LARGE SCALE GENOMIC DNA]</scope>
    <source>
        <strain evidence="6 7">CECT 5862</strain>
    </source>
</reference>
<dbReference type="GO" id="GO:0003700">
    <property type="term" value="F:DNA-binding transcription factor activity"/>
    <property type="evidence" value="ECO:0007669"/>
    <property type="project" value="TreeGrafter"/>
</dbReference>
<dbReference type="EMBL" id="JACHXK010000009">
    <property type="protein sequence ID" value="MBB3111838.1"/>
    <property type="molecule type" value="Genomic_DNA"/>
</dbReference>
<dbReference type="Pfam" id="PF02909">
    <property type="entry name" value="TetR_C_1"/>
    <property type="match status" value="1"/>
</dbReference>
<protein>
    <submittedName>
        <fullName evidence="6">AcrR family transcriptional regulator</fullName>
    </submittedName>
</protein>
<accession>A0A7W5FP36</accession>
<dbReference type="Proteomes" id="UP000570361">
    <property type="component" value="Unassembled WGS sequence"/>
</dbReference>
<dbReference type="InterPro" id="IPR050109">
    <property type="entry name" value="HTH-type_TetR-like_transc_reg"/>
</dbReference>
<dbReference type="PROSITE" id="PS50977">
    <property type="entry name" value="HTH_TETR_2"/>
    <property type="match status" value="1"/>
</dbReference>
<feature type="domain" description="HTH tetR-type" evidence="5">
    <location>
        <begin position="19"/>
        <end position="79"/>
    </location>
</feature>
<evidence type="ECO:0000259" key="5">
    <source>
        <dbReference type="PROSITE" id="PS50977"/>
    </source>
</evidence>
<gene>
    <name evidence="6" type="ORF">FHS18_003906</name>
</gene>
<dbReference type="SUPFAM" id="SSF46689">
    <property type="entry name" value="Homeodomain-like"/>
    <property type="match status" value="1"/>
</dbReference>
<dbReference type="PANTHER" id="PTHR30055:SF151">
    <property type="entry name" value="TRANSCRIPTIONAL REGULATORY PROTEIN"/>
    <property type="match status" value="1"/>
</dbReference>
<keyword evidence="1" id="KW-0805">Transcription regulation</keyword>
<dbReference type="InterPro" id="IPR036271">
    <property type="entry name" value="Tet_transcr_reg_TetR-rel_C_sf"/>
</dbReference>
<dbReference type="InterPro" id="IPR004111">
    <property type="entry name" value="Repressor_TetR_C"/>
</dbReference>
<dbReference type="InterPro" id="IPR009057">
    <property type="entry name" value="Homeodomain-like_sf"/>
</dbReference>
<evidence type="ECO:0000256" key="3">
    <source>
        <dbReference type="ARBA" id="ARBA00023163"/>
    </source>
</evidence>
<evidence type="ECO:0000313" key="6">
    <source>
        <dbReference type="EMBL" id="MBB3111838.1"/>
    </source>
</evidence>
<dbReference type="GO" id="GO:0045892">
    <property type="term" value="P:negative regulation of DNA-templated transcription"/>
    <property type="evidence" value="ECO:0007669"/>
    <property type="project" value="InterPro"/>
</dbReference>
<keyword evidence="2 4" id="KW-0238">DNA-binding</keyword>
<dbReference type="AlphaFoldDB" id="A0A7W5FP36"/>
<evidence type="ECO:0000256" key="4">
    <source>
        <dbReference type="PROSITE-ProRule" id="PRU00335"/>
    </source>
</evidence>
<organism evidence="6 7">
    <name type="scientific">Paenibacillus phyllosphaerae</name>
    <dbReference type="NCBI Taxonomy" id="274593"/>
    <lineage>
        <taxon>Bacteria</taxon>
        <taxon>Bacillati</taxon>
        <taxon>Bacillota</taxon>
        <taxon>Bacilli</taxon>
        <taxon>Bacillales</taxon>
        <taxon>Paenibacillaceae</taxon>
        <taxon>Paenibacillus</taxon>
    </lineage>
</organism>
<dbReference type="RefSeq" id="WP_183601697.1">
    <property type="nucleotide sequence ID" value="NZ_JACHXK010000009.1"/>
</dbReference>
<evidence type="ECO:0000256" key="1">
    <source>
        <dbReference type="ARBA" id="ARBA00023015"/>
    </source>
</evidence>
<comment type="caution">
    <text evidence="6">The sequence shown here is derived from an EMBL/GenBank/DDBJ whole genome shotgun (WGS) entry which is preliminary data.</text>
</comment>